<reference evidence="1 2" key="1">
    <citation type="submission" date="2018-03" db="EMBL/GenBank/DDBJ databases">
        <title>Genomic Encyclopedia of Archaeal and Bacterial Type Strains, Phase II (KMG-II): from individual species to whole genera.</title>
        <authorList>
            <person name="Goeker M."/>
        </authorList>
    </citation>
    <scope>NUCLEOTIDE SEQUENCE [LARGE SCALE GENOMIC DNA]</scope>
    <source>
        <strain evidence="1 2">DSM 18107</strain>
    </source>
</reference>
<comment type="caution">
    <text evidence="1">The sequence shown here is derived from an EMBL/GenBank/DDBJ whole genome shotgun (WGS) entry which is preliminary data.</text>
</comment>
<dbReference type="Proteomes" id="UP000240978">
    <property type="component" value="Unassembled WGS sequence"/>
</dbReference>
<protein>
    <submittedName>
        <fullName evidence="1">Uncharacterized protein</fullName>
    </submittedName>
</protein>
<keyword evidence="2" id="KW-1185">Reference proteome</keyword>
<accession>A0A2P8G2F3</accession>
<dbReference type="EMBL" id="PYGK01000008">
    <property type="protein sequence ID" value="PSL28160.1"/>
    <property type="molecule type" value="Genomic_DNA"/>
</dbReference>
<gene>
    <name evidence="1" type="ORF">CLV42_10879</name>
</gene>
<evidence type="ECO:0000313" key="1">
    <source>
        <dbReference type="EMBL" id="PSL28160.1"/>
    </source>
</evidence>
<proteinExistence type="predicted"/>
<sequence length="104" mass="12093">MRVLSLVPLLTLLLNACKTDSFSVMSKKMEVSRSVKNSAWKGRTFHDIRMQVFKNGHFNALIRDIDTLHALQSYDIQSGAFYCINKDKFYFIRYGQISGYFISR</sequence>
<name>A0A2P8G2F3_9BACT</name>
<evidence type="ECO:0000313" key="2">
    <source>
        <dbReference type="Proteomes" id="UP000240978"/>
    </source>
</evidence>
<dbReference type="AlphaFoldDB" id="A0A2P8G2F3"/>
<organism evidence="1 2">
    <name type="scientific">Chitinophaga ginsengisoli</name>
    <dbReference type="NCBI Taxonomy" id="363837"/>
    <lineage>
        <taxon>Bacteria</taxon>
        <taxon>Pseudomonadati</taxon>
        <taxon>Bacteroidota</taxon>
        <taxon>Chitinophagia</taxon>
        <taxon>Chitinophagales</taxon>
        <taxon>Chitinophagaceae</taxon>
        <taxon>Chitinophaga</taxon>
    </lineage>
</organism>